<accession>C6RFE3</accession>
<keyword evidence="2" id="KW-1185">Reference proteome</keyword>
<reference evidence="1 2" key="1">
    <citation type="submission" date="2009-07" db="EMBL/GenBank/DDBJ databases">
        <authorList>
            <person name="Madupu R."/>
            <person name="Sebastian Y."/>
            <person name="Durkin A.S."/>
            <person name="Torralba M."/>
            <person name="Methe B."/>
            <person name="Sutton G.G."/>
            <person name="Strausberg R.L."/>
            <person name="Nelson K.E."/>
        </authorList>
    </citation>
    <scope>NUCLEOTIDE SEQUENCE [LARGE SCALE GENOMIC DNA]</scope>
    <source>
        <strain evidence="1 2">RM3277</strain>
    </source>
</reference>
<organism evidence="1 2">
    <name type="scientific">Campylobacter showae RM3277</name>
    <dbReference type="NCBI Taxonomy" id="553219"/>
    <lineage>
        <taxon>Bacteria</taxon>
        <taxon>Pseudomonadati</taxon>
        <taxon>Campylobacterota</taxon>
        <taxon>Epsilonproteobacteria</taxon>
        <taxon>Campylobacterales</taxon>
        <taxon>Campylobacteraceae</taxon>
        <taxon>Campylobacter</taxon>
    </lineage>
</organism>
<comment type="caution">
    <text evidence="1">The sequence shown here is derived from an EMBL/GenBank/DDBJ whole genome shotgun (WGS) entry which is preliminary data.</text>
</comment>
<gene>
    <name evidence="1" type="ORF">CAMSH0001_0448</name>
</gene>
<dbReference type="AlphaFoldDB" id="C6RFE3"/>
<sequence>MTQIWQKRKIVEKNLQKIKRRKSFYLFSAVFQNKKGKYNESF</sequence>
<proteinExistence type="predicted"/>
<name>C6RFE3_9BACT</name>
<dbReference type="STRING" id="553219.CAMSH0001_0448"/>
<evidence type="ECO:0000313" key="1">
    <source>
        <dbReference type="EMBL" id="EET79951.1"/>
    </source>
</evidence>
<dbReference type="EMBL" id="ACVQ01000017">
    <property type="protein sequence ID" value="EET79951.1"/>
    <property type="molecule type" value="Genomic_DNA"/>
</dbReference>
<evidence type="ECO:0000313" key="2">
    <source>
        <dbReference type="Proteomes" id="UP000003107"/>
    </source>
</evidence>
<protein>
    <submittedName>
        <fullName evidence="1">Uncharacterized protein</fullName>
    </submittedName>
</protein>
<dbReference type="Proteomes" id="UP000003107">
    <property type="component" value="Unassembled WGS sequence"/>
</dbReference>